<feature type="compositionally biased region" description="Polar residues" evidence="1">
    <location>
        <begin position="507"/>
        <end position="521"/>
    </location>
</feature>
<evidence type="ECO:0000313" key="2">
    <source>
        <dbReference type="EMBL" id="CAE7198317.1"/>
    </source>
</evidence>
<feature type="region of interest" description="Disordered" evidence="1">
    <location>
        <begin position="507"/>
        <end position="539"/>
    </location>
</feature>
<feature type="compositionally biased region" description="Low complexity" evidence="1">
    <location>
        <begin position="11"/>
        <end position="25"/>
    </location>
</feature>
<reference evidence="2" key="1">
    <citation type="submission" date="2021-02" db="EMBL/GenBank/DDBJ databases">
        <authorList>
            <person name="Dougan E. K."/>
            <person name="Rhodes N."/>
            <person name="Thang M."/>
            <person name="Chan C."/>
        </authorList>
    </citation>
    <scope>NUCLEOTIDE SEQUENCE</scope>
</reference>
<feature type="compositionally biased region" description="Low complexity" evidence="1">
    <location>
        <begin position="45"/>
        <end position="61"/>
    </location>
</feature>
<proteinExistence type="predicted"/>
<protein>
    <submittedName>
        <fullName evidence="2">Uncharacterized protein</fullName>
    </submittedName>
</protein>
<keyword evidence="3" id="KW-1185">Reference proteome</keyword>
<sequence length="539" mass="57981">MPSAGLPTNFSDAGAASASSDASADCCNKESSSSGRSATSIQATRMSASRSFAAASPSSRRLQSLRKPCDPERSWQREDHEDREESATWGQDSTRLRNDDPICSKASRTARLRGMEACAPLPTLPEDFCGRWADVWSALQILKNRRCLVLCSRGDQGVGRSAVLDAVHICATLQGGAVCLAAGLVEAGATGWMRTVQAVVLRATEKLNRWLRARSSSRKLRVICSQSLSGSVKKRESDEKQVEPWHGLVASLKKFWALTRPLRRLCPARFGALSGRMVLLLDDADGPAQGSDFLNALDGLLQSCPFVHIVLSTMHRLPITADIRVKVVQQDLLGLQPFEAARLLLRRAPRPLLWHEIDPFKAESGGRGAHVVVCDENRTEVLSLLAAHPCVASLRGNPRGLLKLAESLAPRAPPRAQQRAPPAPEAACVAECGAVANGTVRMQNATKAHVLLQQVVYAGVDVTTRLLHQVFGKQIVRGVARSSPASRCGGQLPGGARGVAFQGAASETQPRFTISESNCSQLPPVLPEDEVEERTGAVQ</sequence>
<feature type="compositionally biased region" description="Polar residues" evidence="1">
    <location>
        <begin position="29"/>
        <end position="44"/>
    </location>
</feature>
<organism evidence="2 3">
    <name type="scientific">Symbiodinium natans</name>
    <dbReference type="NCBI Taxonomy" id="878477"/>
    <lineage>
        <taxon>Eukaryota</taxon>
        <taxon>Sar</taxon>
        <taxon>Alveolata</taxon>
        <taxon>Dinophyceae</taxon>
        <taxon>Suessiales</taxon>
        <taxon>Symbiodiniaceae</taxon>
        <taxon>Symbiodinium</taxon>
    </lineage>
</organism>
<dbReference type="AlphaFoldDB" id="A0A812J764"/>
<dbReference type="Proteomes" id="UP000604046">
    <property type="component" value="Unassembled WGS sequence"/>
</dbReference>
<evidence type="ECO:0000313" key="3">
    <source>
        <dbReference type="Proteomes" id="UP000604046"/>
    </source>
</evidence>
<dbReference type="EMBL" id="CAJNDS010000368">
    <property type="protein sequence ID" value="CAE7198317.1"/>
    <property type="molecule type" value="Genomic_DNA"/>
</dbReference>
<feature type="region of interest" description="Disordered" evidence="1">
    <location>
        <begin position="1"/>
        <end position="95"/>
    </location>
</feature>
<accession>A0A812J764</accession>
<comment type="caution">
    <text evidence="2">The sequence shown here is derived from an EMBL/GenBank/DDBJ whole genome shotgun (WGS) entry which is preliminary data.</text>
</comment>
<name>A0A812J764_9DINO</name>
<feature type="compositionally biased region" description="Basic and acidic residues" evidence="1">
    <location>
        <begin position="67"/>
        <end position="86"/>
    </location>
</feature>
<feature type="compositionally biased region" description="Polar residues" evidence="1">
    <location>
        <begin position="1"/>
        <end position="10"/>
    </location>
</feature>
<gene>
    <name evidence="2" type="ORF">SNAT2548_LOCUS5702</name>
</gene>
<evidence type="ECO:0000256" key="1">
    <source>
        <dbReference type="SAM" id="MobiDB-lite"/>
    </source>
</evidence>